<dbReference type="Proteomes" id="UP000603227">
    <property type="component" value="Unassembled WGS sequence"/>
</dbReference>
<keyword evidence="2" id="KW-1185">Reference proteome</keyword>
<dbReference type="PROSITE" id="PS51257">
    <property type="entry name" value="PROKAR_LIPOPROTEIN"/>
    <property type="match status" value="1"/>
</dbReference>
<proteinExistence type="predicted"/>
<reference evidence="1" key="2">
    <citation type="submission" date="2020-09" db="EMBL/GenBank/DDBJ databases">
        <authorList>
            <person name="Sun Q."/>
            <person name="Zhou Y."/>
        </authorList>
    </citation>
    <scope>NUCLEOTIDE SEQUENCE</scope>
    <source>
        <strain evidence="1">CGMCC 4.7403</strain>
    </source>
</reference>
<evidence type="ECO:0000313" key="1">
    <source>
        <dbReference type="EMBL" id="GHH88297.1"/>
    </source>
</evidence>
<evidence type="ECO:0000313" key="2">
    <source>
        <dbReference type="Proteomes" id="UP000603227"/>
    </source>
</evidence>
<name>A0A919GPD2_9ACTN</name>
<accession>A0A919GPD2</accession>
<dbReference type="AlphaFoldDB" id="A0A919GPD2"/>
<dbReference type="RefSeq" id="WP_189783222.1">
    <property type="nucleotide sequence ID" value="NZ_BNAT01000010.1"/>
</dbReference>
<protein>
    <submittedName>
        <fullName evidence="1">Uncharacterized protein</fullName>
    </submittedName>
</protein>
<dbReference type="InterPro" id="IPR011047">
    <property type="entry name" value="Quinoprotein_ADH-like_sf"/>
</dbReference>
<organism evidence="1 2">
    <name type="scientific">Streptomyces capitiformicae</name>
    <dbReference type="NCBI Taxonomy" id="2014920"/>
    <lineage>
        <taxon>Bacteria</taxon>
        <taxon>Bacillati</taxon>
        <taxon>Actinomycetota</taxon>
        <taxon>Actinomycetes</taxon>
        <taxon>Kitasatosporales</taxon>
        <taxon>Streptomycetaceae</taxon>
        <taxon>Streptomyces</taxon>
    </lineage>
</organism>
<dbReference type="EMBL" id="BNAT01000010">
    <property type="protein sequence ID" value="GHH88297.1"/>
    <property type="molecule type" value="Genomic_DNA"/>
</dbReference>
<sequence length="445" mass="46301">MRRTKAAVAATALAGLLLTGCGSDGGNGPEAGKEDKKSGESVSLAELAVPSAYDSTKGWDHEIDWVTEDTNADPVTTDGKTVAYIIQSGDGYAVQARDAATGKVRWTGKPYQIPTVDYDRWGMSGPRITTVQQGGRSYIVAWATGDTAGDALAKSEEVTQVDIYAADASGDSVAPLHRVSVPVEESPQSNLVRDGGTGLMLMWDVAGPYRVNIDLTTGKFTQYDSVEDEFDCAELICSSGTVAALTSKGPVVNGPRGGFGVPGGWVSVDFAPEGAEAGETFLGGEQNGKLVGVQDGKFVAEWRSADSDATIWSAHDLESGRLLASTSCVNDDASADKYAPVTASPNGAYLAHGSVVLDTKTGEGVCLGEEGTRRAIGINAIDDDGTVYGTTDADTKPVVELKVSANSPTVLPEGTLLPAGITADGALFVQRENGLGLRISVRQKR</sequence>
<comment type="caution">
    <text evidence="1">The sequence shown here is derived from an EMBL/GenBank/DDBJ whole genome shotgun (WGS) entry which is preliminary data.</text>
</comment>
<gene>
    <name evidence="1" type="ORF">GCM10017771_32930</name>
</gene>
<reference evidence="1" key="1">
    <citation type="journal article" date="2014" name="Int. J. Syst. Evol. Microbiol.">
        <title>Complete genome sequence of Corynebacterium casei LMG S-19264T (=DSM 44701T), isolated from a smear-ripened cheese.</title>
        <authorList>
            <consortium name="US DOE Joint Genome Institute (JGI-PGF)"/>
            <person name="Walter F."/>
            <person name="Albersmeier A."/>
            <person name="Kalinowski J."/>
            <person name="Ruckert C."/>
        </authorList>
    </citation>
    <scope>NUCLEOTIDE SEQUENCE</scope>
    <source>
        <strain evidence="1">CGMCC 4.7403</strain>
    </source>
</reference>
<dbReference type="SUPFAM" id="SSF50998">
    <property type="entry name" value="Quinoprotein alcohol dehydrogenase-like"/>
    <property type="match status" value="1"/>
</dbReference>